<keyword evidence="1" id="KW-0813">Transport</keyword>
<keyword evidence="2" id="KW-0547">Nucleotide-binding</keyword>
<dbReference type="GO" id="GO:0005524">
    <property type="term" value="F:ATP binding"/>
    <property type="evidence" value="ECO:0007669"/>
    <property type="project" value="UniProtKB-KW"/>
</dbReference>
<organism evidence="5">
    <name type="scientific">marine metagenome</name>
    <dbReference type="NCBI Taxonomy" id="408172"/>
    <lineage>
        <taxon>unclassified sequences</taxon>
        <taxon>metagenomes</taxon>
        <taxon>ecological metagenomes</taxon>
    </lineage>
</organism>
<dbReference type="EMBL" id="UINC01001502">
    <property type="protein sequence ID" value="SUZ82336.1"/>
    <property type="molecule type" value="Genomic_DNA"/>
</dbReference>
<dbReference type="Pfam" id="PF00005">
    <property type="entry name" value="ABC_tran"/>
    <property type="match status" value="1"/>
</dbReference>
<dbReference type="PROSITE" id="PS50893">
    <property type="entry name" value="ABC_TRANSPORTER_2"/>
    <property type="match status" value="1"/>
</dbReference>
<name>A0A381QSH7_9ZZZZ</name>
<sequence>MLKINNATKSFAGIVAVDGCSFEIKKGTISALIGPNGAGKTTLFNCISRIYPIDSGEIIYKDRRLDLMPTHKIARLGIGRSFQITRTLDHLSVTENLVLHTAGGIGSHLLLPAITMENRIKAGEIMEFLGISALADMDMGSLSFGQKKLLDLGTVLMADPELILLDEPAAGVNLRLLEDIIEKLVTLKNKGKTILLIEHNMDLVMEISDEIIVMSAGMVIARGQPKEIQKNAEVLEAYLGINA</sequence>
<evidence type="ECO:0000256" key="3">
    <source>
        <dbReference type="ARBA" id="ARBA00022840"/>
    </source>
</evidence>
<dbReference type="InterPro" id="IPR051120">
    <property type="entry name" value="ABC_AA/LPS_Transport"/>
</dbReference>
<evidence type="ECO:0000259" key="4">
    <source>
        <dbReference type="PROSITE" id="PS50893"/>
    </source>
</evidence>
<keyword evidence="3" id="KW-0067">ATP-binding</keyword>
<dbReference type="SMART" id="SM00382">
    <property type="entry name" value="AAA"/>
    <property type="match status" value="1"/>
</dbReference>
<proteinExistence type="predicted"/>
<dbReference type="PANTHER" id="PTHR45772">
    <property type="entry name" value="CONSERVED COMPONENT OF ABC TRANSPORTER FOR NATURAL AMINO ACIDS-RELATED"/>
    <property type="match status" value="1"/>
</dbReference>
<reference evidence="5" key="1">
    <citation type="submission" date="2018-05" db="EMBL/GenBank/DDBJ databases">
        <authorList>
            <person name="Lanie J.A."/>
            <person name="Ng W.-L."/>
            <person name="Kazmierczak K.M."/>
            <person name="Andrzejewski T.M."/>
            <person name="Davidsen T.M."/>
            <person name="Wayne K.J."/>
            <person name="Tettelin H."/>
            <person name="Glass J.I."/>
            <person name="Rusch D."/>
            <person name="Podicherti R."/>
            <person name="Tsui H.-C.T."/>
            <person name="Winkler M.E."/>
        </authorList>
    </citation>
    <scope>NUCLEOTIDE SEQUENCE</scope>
</reference>
<dbReference type="Pfam" id="PF12399">
    <property type="entry name" value="BCA_ABC_TP_C"/>
    <property type="match status" value="1"/>
</dbReference>
<dbReference type="InterPro" id="IPR003593">
    <property type="entry name" value="AAA+_ATPase"/>
</dbReference>
<dbReference type="InterPro" id="IPR027417">
    <property type="entry name" value="P-loop_NTPase"/>
</dbReference>
<dbReference type="InterPro" id="IPR003439">
    <property type="entry name" value="ABC_transporter-like_ATP-bd"/>
</dbReference>
<dbReference type="InterPro" id="IPR032823">
    <property type="entry name" value="BCA_ABC_TP_C"/>
</dbReference>
<dbReference type="Gene3D" id="3.40.50.300">
    <property type="entry name" value="P-loop containing nucleotide triphosphate hydrolases"/>
    <property type="match status" value="1"/>
</dbReference>
<feature type="domain" description="ABC transporter" evidence="4">
    <location>
        <begin position="2"/>
        <end position="241"/>
    </location>
</feature>
<dbReference type="CDD" id="cd03219">
    <property type="entry name" value="ABC_Mj1267_LivG_branched"/>
    <property type="match status" value="1"/>
</dbReference>
<gene>
    <name evidence="5" type="ORF">METZ01_LOCUS35190</name>
</gene>
<accession>A0A381QSH7</accession>
<evidence type="ECO:0000313" key="5">
    <source>
        <dbReference type="EMBL" id="SUZ82336.1"/>
    </source>
</evidence>
<dbReference type="SUPFAM" id="SSF52540">
    <property type="entry name" value="P-loop containing nucleoside triphosphate hydrolases"/>
    <property type="match status" value="1"/>
</dbReference>
<dbReference type="AlphaFoldDB" id="A0A381QSH7"/>
<dbReference type="GO" id="GO:0005886">
    <property type="term" value="C:plasma membrane"/>
    <property type="evidence" value="ECO:0007669"/>
    <property type="project" value="TreeGrafter"/>
</dbReference>
<dbReference type="PANTHER" id="PTHR45772:SF9">
    <property type="entry name" value="CONSERVED COMPONENT OF ABC TRANSPORTER FOR NATURAL AMINO ACIDS"/>
    <property type="match status" value="1"/>
</dbReference>
<evidence type="ECO:0000256" key="2">
    <source>
        <dbReference type="ARBA" id="ARBA00022741"/>
    </source>
</evidence>
<dbReference type="InterPro" id="IPR017871">
    <property type="entry name" value="ABC_transporter-like_CS"/>
</dbReference>
<dbReference type="PROSITE" id="PS00211">
    <property type="entry name" value="ABC_TRANSPORTER_1"/>
    <property type="match status" value="1"/>
</dbReference>
<evidence type="ECO:0000256" key="1">
    <source>
        <dbReference type="ARBA" id="ARBA00022448"/>
    </source>
</evidence>
<protein>
    <recommendedName>
        <fullName evidence="4">ABC transporter domain-containing protein</fullName>
    </recommendedName>
</protein>
<dbReference type="GO" id="GO:0016887">
    <property type="term" value="F:ATP hydrolysis activity"/>
    <property type="evidence" value="ECO:0007669"/>
    <property type="project" value="InterPro"/>
</dbReference>